<evidence type="ECO:0000313" key="3">
    <source>
        <dbReference type="Proteomes" id="UP001198701"/>
    </source>
</evidence>
<evidence type="ECO:0000256" key="1">
    <source>
        <dbReference type="SAM" id="MobiDB-lite"/>
    </source>
</evidence>
<comment type="caution">
    <text evidence="2">The sequence shown here is derived from an EMBL/GenBank/DDBJ whole genome shotgun (WGS) entry which is preliminary data.</text>
</comment>
<dbReference type="Proteomes" id="UP001198701">
    <property type="component" value="Unassembled WGS sequence"/>
</dbReference>
<organism evidence="2 3">
    <name type="scientific">Massilia agrisoli</name>
    <dbReference type="NCBI Taxonomy" id="2892444"/>
    <lineage>
        <taxon>Bacteria</taxon>
        <taxon>Pseudomonadati</taxon>
        <taxon>Pseudomonadota</taxon>
        <taxon>Betaproteobacteria</taxon>
        <taxon>Burkholderiales</taxon>
        <taxon>Oxalobacteraceae</taxon>
        <taxon>Telluria group</taxon>
        <taxon>Massilia</taxon>
    </lineage>
</organism>
<accession>A0ABS8ITP3</accession>
<keyword evidence="3" id="KW-1185">Reference proteome</keyword>
<protein>
    <submittedName>
        <fullName evidence="2">Uncharacterized protein</fullName>
    </submittedName>
</protein>
<feature type="region of interest" description="Disordered" evidence="1">
    <location>
        <begin position="1"/>
        <end position="20"/>
    </location>
</feature>
<name>A0ABS8ITP3_9BURK</name>
<evidence type="ECO:0000313" key="2">
    <source>
        <dbReference type="EMBL" id="MCC6070624.1"/>
    </source>
</evidence>
<feature type="compositionally biased region" description="Polar residues" evidence="1">
    <location>
        <begin position="1"/>
        <end position="15"/>
    </location>
</feature>
<dbReference type="EMBL" id="JAJHPV010000010">
    <property type="protein sequence ID" value="MCC6070624.1"/>
    <property type="molecule type" value="Genomic_DNA"/>
</dbReference>
<proteinExistence type="predicted"/>
<sequence>MTTQDQQAAEPTPSQISARGAARRRFARAGIGASAALVTISSKAGMAVDICTAPSGSLSGGLQSRVPGTVLACEGRSPGYWKTHNGWPCDRQKTFGSVFSCPVDSPYNAVTMADILDPKKWDAEGIGRHLVASYLNVLSGKINFLSVPMLQNIWNDLSRRGSYSPTAGVNWYHADVVEYFQGTMDTIEQ</sequence>
<gene>
    <name evidence="2" type="ORF">LMJ30_06610</name>
</gene>
<dbReference type="RefSeq" id="WP_229431552.1">
    <property type="nucleotide sequence ID" value="NZ_JAJHPV010000010.1"/>
</dbReference>
<reference evidence="2 3" key="1">
    <citation type="submission" date="2021-11" db="EMBL/GenBank/DDBJ databases">
        <authorList>
            <person name="Huq M.A."/>
        </authorList>
    </citation>
    <scope>NUCLEOTIDE SEQUENCE [LARGE SCALE GENOMIC DNA]</scope>
    <source>
        <strain evidence="2 3">MAHUQ-52</strain>
    </source>
</reference>